<feature type="chain" id="PRO_5046805081" evidence="3">
    <location>
        <begin position="21"/>
        <end position="237"/>
    </location>
</feature>
<proteinExistence type="predicted"/>
<protein>
    <submittedName>
        <fullName evidence="5">Uncharacterized protein LOC108566448</fullName>
    </submittedName>
</protein>
<feature type="compositionally biased region" description="Polar residues" evidence="1">
    <location>
        <begin position="126"/>
        <end position="144"/>
    </location>
</feature>
<evidence type="ECO:0000313" key="5">
    <source>
        <dbReference type="RefSeq" id="XP_017781813.1"/>
    </source>
</evidence>
<sequence length="237" mass="25694">MERTTIALCFLLTVAAFATGTEDEFSIKKILLEISSSDLDVEEGEFGQVPGSHDVVKSVAFDSSDSSEEQHVNNNDFGDNIPWSITWYVASFSGLIVFFVLISCSEWCCRKRSRSPTRAQNIRTAAASLSSSQMTTQTNSFQETTPPPAYDLFAPPSYDSLAAAAAANSGNSSLEKSEYDVYVVPVHAISNVFEAEGAVATNVDIDDPPSYNTLSTPIDTNLEENLNANIARHLNVS</sequence>
<keyword evidence="2" id="KW-1133">Transmembrane helix</keyword>
<dbReference type="RefSeq" id="XP_017781813.1">
    <property type="nucleotide sequence ID" value="XM_017926324.1"/>
</dbReference>
<evidence type="ECO:0000256" key="3">
    <source>
        <dbReference type="SAM" id="SignalP"/>
    </source>
</evidence>
<dbReference type="GeneID" id="108566448"/>
<gene>
    <name evidence="5" type="primary">LOC108566448</name>
</gene>
<evidence type="ECO:0000256" key="1">
    <source>
        <dbReference type="SAM" id="MobiDB-lite"/>
    </source>
</evidence>
<keyword evidence="4" id="KW-1185">Reference proteome</keyword>
<feature type="signal peptide" evidence="3">
    <location>
        <begin position="1"/>
        <end position="20"/>
    </location>
</feature>
<reference evidence="5" key="1">
    <citation type="submission" date="2025-08" db="UniProtKB">
        <authorList>
            <consortium name="RefSeq"/>
        </authorList>
    </citation>
    <scope>IDENTIFICATION</scope>
    <source>
        <tissue evidence="5">Whole Larva</tissue>
    </source>
</reference>
<evidence type="ECO:0000313" key="4">
    <source>
        <dbReference type="Proteomes" id="UP000695000"/>
    </source>
</evidence>
<keyword evidence="2" id="KW-0472">Membrane</keyword>
<dbReference type="Proteomes" id="UP000695000">
    <property type="component" value="Unplaced"/>
</dbReference>
<evidence type="ECO:0000256" key="2">
    <source>
        <dbReference type="SAM" id="Phobius"/>
    </source>
</evidence>
<keyword evidence="2" id="KW-0812">Transmembrane</keyword>
<keyword evidence="3" id="KW-0732">Signal</keyword>
<organism evidence="4 5">
    <name type="scientific">Nicrophorus vespilloides</name>
    <name type="common">Boreal carrion beetle</name>
    <dbReference type="NCBI Taxonomy" id="110193"/>
    <lineage>
        <taxon>Eukaryota</taxon>
        <taxon>Metazoa</taxon>
        <taxon>Ecdysozoa</taxon>
        <taxon>Arthropoda</taxon>
        <taxon>Hexapoda</taxon>
        <taxon>Insecta</taxon>
        <taxon>Pterygota</taxon>
        <taxon>Neoptera</taxon>
        <taxon>Endopterygota</taxon>
        <taxon>Coleoptera</taxon>
        <taxon>Polyphaga</taxon>
        <taxon>Staphyliniformia</taxon>
        <taxon>Silphidae</taxon>
        <taxon>Nicrophorinae</taxon>
        <taxon>Nicrophorus</taxon>
    </lineage>
</organism>
<feature type="transmembrane region" description="Helical" evidence="2">
    <location>
        <begin position="85"/>
        <end position="104"/>
    </location>
</feature>
<accession>A0ABM1N4R3</accession>
<name>A0ABM1N4R3_NICVS</name>
<feature type="region of interest" description="Disordered" evidence="1">
    <location>
        <begin position="126"/>
        <end position="146"/>
    </location>
</feature>